<dbReference type="EMBL" id="CP029477">
    <property type="protein sequence ID" value="AWM75612.1"/>
    <property type="molecule type" value="Genomic_DNA"/>
</dbReference>
<evidence type="ECO:0000313" key="9">
    <source>
        <dbReference type="Proteomes" id="UP000033533"/>
    </source>
</evidence>
<dbReference type="SUPFAM" id="SSF55804">
    <property type="entry name" value="Phoshotransferase/anion transport protein"/>
    <property type="match status" value="1"/>
</dbReference>
<dbReference type="RefSeq" id="WP_034980067.1">
    <property type="nucleotide sequence ID" value="NZ_CP029477.1"/>
</dbReference>
<evidence type="ECO:0000256" key="4">
    <source>
        <dbReference type="ARBA" id="ARBA00022679"/>
    </source>
</evidence>
<dbReference type="PANTHER" id="PTHR47738:SF2">
    <property type="entry name" value="PTS SYSTEM FRUCTOSE-LIKE EIIA COMPONENT"/>
    <property type="match status" value="1"/>
</dbReference>
<dbReference type="OrthoDB" id="95460at2"/>
<dbReference type="EMBL" id="JXBY01000020">
    <property type="protein sequence ID" value="KJY55210.1"/>
    <property type="molecule type" value="Genomic_DNA"/>
</dbReference>
<dbReference type="STRING" id="1218493.JF76_12960"/>
<dbReference type="HOGENOM" id="CLU_072531_5_1_9"/>
<keyword evidence="5" id="KW-0598">Phosphotransferase system</keyword>
<dbReference type="PROSITE" id="PS51094">
    <property type="entry name" value="PTS_EIIA_TYPE_2"/>
    <property type="match status" value="1"/>
</dbReference>
<name>A0A0F4L9B8_9LACO</name>
<evidence type="ECO:0000256" key="2">
    <source>
        <dbReference type="ARBA" id="ARBA00022553"/>
    </source>
</evidence>
<dbReference type="GO" id="GO:0009401">
    <property type="term" value="P:phosphoenolpyruvate-dependent sugar phosphotransferase system"/>
    <property type="evidence" value="ECO:0007669"/>
    <property type="project" value="UniProtKB-KW"/>
</dbReference>
<evidence type="ECO:0000313" key="8">
    <source>
        <dbReference type="EMBL" id="KJY55210.1"/>
    </source>
</evidence>
<dbReference type="PATRIC" id="fig|1218493.3.peg.1356"/>
<dbReference type="Gene3D" id="3.40.930.10">
    <property type="entry name" value="Mannitol-specific EII, Chain A"/>
    <property type="match status" value="1"/>
</dbReference>
<proteinExistence type="predicted"/>
<evidence type="ECO:0000313" key="10">
    <source>
        <dbReference type="Proteomes" id="UP000246036"/>
    </source>
</evidence>
<evidence type="ECO:0000256" key="5">
    <source>
        <dbReference type="ARBA" id="ARBA00022683"/>
    </source>
</evidence>
<sequence length="158" mass="17529">MADKEINIAKVINLNLIDLHLNGKTKKDVIKELSTLLKEDDDITNTQDFIDDVFLREEEGETGIGQGVAIPHGKSKAVKNTMIAIGLSDHPIPWETLDDKPVTAVILFAVRDQDADTLHLKLLQRVAILLSDDDFIDKLHAAKNKKNVIDLLCGNKGR</sequence>
<dbReference type="NCBIfam" id="TIGR00848">
    <property type="entry name" value="fruA"/>
    <property type="match status" value="1"/>
</dbReference>
<keyword evidence="10" id="KW-1185">Reference proteome</keyword>
<dbReference type="GO" id="GO:0008982">
    <property type="term" value="F:protein-N(PI)-phosphohistidine-sugar phosphotransferase activity"/>
    <property type="evidence" value="ECO:0007669"/>
    <property type="project" value="InterPro"/>
</dbReference>
<dbReference type="InterPro" id="IPR051541">
    <property type="entry name" value="PTS_SugarTrans_NitroReg"/>
</dbReference>
<evidence type="ECO:0000313" key="7">
    <source>
        <dbReference type="EMBL" id="AWM75612.1"/>
    </source>
</evidence>
<organism evidence="8 9">
    <name type="scientific">Lactobacillus kullabergensis</name>
    <dbReference type="NCBI Taxonomy" id="1218493"/>
    <lineage>
        <taxon>Bacteria</taxon>
        <taxon>Bacillati</taxon>
        <taxon>Bacillota</taxon>
        <taxon>Bacilli</taxon>
        <taxon>Lactobacillales</taxon>
        <taxon>Lactobacillaceae</taxon>
        <taxon>Lactobacillus</taxon>
    </lineage>
</organism>
<reference evidence="8 9" key="1">
    <citation type="submission" date="2014-12" db="EMBL/GenBank/DDBJ databases">
        <title>Comparative genomics of the lactic acid bacteria isolated from the honey bee gut.</title>
        <authorList>
            <person name="Ellegaard K.M."/>
            <person name="Tamarit D."/>
            <person name="Javelind E."/>
            <person name="Olofsson T."/>
            <person name="Andersson S.G."/>
            <person name="Vasquez A."/>
        </authorList>
    </citation>
    <scope>NUCLEOTIDE SEQUENCE [LARGE SCALE GENOMIC DNA]</scope>
    <source>
        <strain evidence="8 9">Biut2</strain>
    </source>
</reference>
<dbReference type="InterPro" id="IPR002178">
    <property type="entry name" value="PTS_EIIA_type-2_dom"/>
</dbReference>
<evidence type="ECO:0000256" key="3">
    <source>
        <dbReference type="ARBA" id="ARBA00022597"/>
    </source>
</evidence>
<dbReference type="CDD" id="cd00211">
    <property type="entry name" value="PTS_IIA_fru"/>
    <property type="match status" value="1"/>
</dbReference>
<evidence type="ECO:0000259" key="6">
    <source>
        <dbReference type="PROSITE" id="PS51094"/>
    </source>
</evidence>
<reference evidence="7 10" key="2">
    <citation type="submission" date="2018-05" db="EMBL/GenBank/DDBJ databases">
        <title>Reference genomes for bee gut microbiota database.</title>
        <authorList>
            <person name="Ellegaard K.M."/>
        </authorList>
    </citation>
    <scope>NUCLEOTIDE SEQUENCE [LARGE SCALE GENOMIC DNA]</scope>
    <source>
        <strain evidence="7 10">ESL0186</strain>
    </source>
</reference>
<dbReference type="KEGG" id="lkl:DKL58_06300"/>
<keyword evidence="2" id="KW-0597">Phosphoprotein</keyword>
<dbReference type="PANTHER" id="PTHR47738">
    <property type="entry name" value="PTS SYSTEM FRUCTOSE-LIKE EIIA COMPONENT-RELATED"/>
    <property type="match status" value="1"/>
</dbReference>
<dbReference type="PROSITE" id="PS00372">
    <property type="entry name" value="PTS_EIIA_TYPE_2_HIS"/>
    <property type="match status" value="1"/>
</dbReference>
<protein>
    <submittedName>
        <fullName evidence="8">PTS Fru IIA</fullName>
    </submittedName>
    <submittedName>
        <fullName evidence="7">PTS mannose transporter subunit IIAB</fullName>
    </submittedName>
</protein>
<accession>A0A0F4L9B8</accession>
<gene>
    <name evidence="7" type="ORF">DKL58_06300</name>
    <name evidence="8" type="ORF">JF76_12960</name>
</gene>
<feature type="domain" description="PTS EIIA type-2" evidence="6">
    <location>
        <begin position="10"/>
        <end position="155"/>
    </location>
</feature>
<dbReference type="InterPro" id="IPR016152">
    <property type="entry name" value="PTrfase/Anion_transptr"/>
</dbReference>
<keyword evidence="3" id="KW-0762">Sugar transport</keyword>
<dbReference type="AlphaFoldDB" id="A0A0F4L9B8"/>
<dbReference type="Proteomes" id="UP000246036">
    <property type="component" value="Chromosome"/>
</dbReference>
<keyword evidence="1" id="KW-0813">Transport</keyword>
<dbReference type="Proteomes" id="UP000033533">
    <property type="component" value="Unassembled WGS sequence"/>
</dbReference>
<dbReference type="GO" id="GO:0016020">
    <property type="term" value="C:membrane"/>
    <property type="evidence" value="ECO:0007669"/>
    <property type="project" value="InterPro"/>
</dbReference>
<dbReference type="Pfam" id="PF00359">
    <property type="entry name" value="PTS_EIIA_2"/>
    <property type="match status" value="1"/>
</dbReference>
<keyword evidence="4" id="KW-0808">Transferase</keyword>
<dbReference type="InterPro" id="IPR004715">
    <property type="entry name" value="PTS_IIA_fruc"/>
</dbReference>
<evidence type="ECO:0000256" key="1">
    <source>
        <dbReference type="ARBA" id="ARBA00022448"/>
    </source>
</evidence>